<dbReference type="NCBIfam" id="TIGR00254">
    <property type="entry name" value="GGDEF"/>
    <property type="match status" value="1"/>
</dbReference>
<dbReference type="GO" id="GO:0052621">
    <property type="term" value="F:diguanylate cyclase activity"/>
    <property type="evidence" value="ECO:0007669"/>
    <property type="project" value="UniProtKB-EC"/>
</dbReference>
<evidence type="ECO:0000256" key="2">
    <source>
        <dbReference type="ARBA" id="ARBA00034247"/>
    </source>
</evidence>
<sequence>MRASATMTRIVDLCLAMDNHATRLYRSLAGQTADQELKRFWQDIAEKNEQHGRYWELLLDWTAKGMLDHLFDDSRKTGEELARLESKVRDLAGSCLYVGSKKKAFTIAFKLEFYLLHPAFETLSQYVATFNADAAPDLRYERFVNPLFDALQQNELSTLELELVGEVIHRLWKENRRMAFLSNYDELTGVFNRRGLFNAINHLAHLAQRNQNTVGVLMIDIDHFKSINDNYGHQYGDETLRRVAGCIRESIRASDVLGRYGGEEFLVFLSSVESVALGEVGEKVRRAIESMPENPAHVTVSIGIAHNQVGREVQADIKALIHLADERLLIAKASGRNRIEL</sequence>
<dbReference type="CDD" id="cd01949">
    <property type="entry name" value="GGDEF"/>
    <property type="match status" value="1"/>
</dbReference>
<dbReference type="PROSITE" id="PS50887">
    <property type="entry name" value="GGDEF"/>
    <property type="match status" value="1"/>
</dbReference>
<dbReference type="InterPro" id="IPR000160">
    <property type="entry name" value="GGDEF_dom"/>
</dbReference>
<dbReference type="Gene3D" id="3.30.70.270">
    <property type="match status" value="1"/>
</dbReference>
<proteinExistence type="predicted"/>
<comment type="catalytic activity">
    <reaction evidence="2">
        <text>2 GTP = 3',3'-c-di-GMP + 2 diphosphate</text>
        <dbReference type="Rhea" id="RHEA:24898"/>
        <dbReference type="ChEBI" id="CHEBI:33019"/>
        <dbReference type="ChEBI" id="CHEBI:37565"/>
        <dbReference type="ChEBI" id="CHEBI:58805"/>
        <dbReference type="EC" id="2.7.7.65"/>
    </reaction>
</comment>
<dbReference type="Gene3D" id="1.20.1260.10">
    <property type="match status" value="1"/>
</dbReference>
<dbReference type="Proteomes" id="UP000422108">
    <property type="component" value="Chromosome"/>
</dbReference>
<evidence type="ECO:0000259" key="3">
    <source>
        <dbReference type="PROSITE" id="PS50887"/>
    </source>
</evidence>
<dbReference type="RefSeq" id="WP_162459186.1">
    <property type="nucleotide sequence ID" value="NZ_AP021879.1"/>
</dbReference>
<accession>A0A5K8AK81</accession>
<dbReference type="GO" id="GO:0043709">
    <property type="term" value="P:cell adhesion involved in single-species biofilm formation"/>
    <property type="evidence" value="ECO:0007669"/>
    <property type="project" value="TreeGrafter"/>
</dbReference>
<dbReference type="PANTHER" id="PTHR45138">
    <property type="entry name" value="REGULATORY COMPONENTS OF SENSORY TRANSDUCTION SYSTEM"/>
    <property type="match status" value="1"/>
</dbReference>
<dbReference type="InterPro" id="IPR050469">
    <property type="entry name" value="Diguanylate_Cyclase"/>
</dbReference>
<dbReference type="SMART" id="SM00267">
    <property type="entry name" value="GGDEF"/>
    <property type="match status" value="1"/>
</dbReference>
<dbReference type="SUPFAM" id="SSF55073">
    <property type="entry name" value="Nucleotide cyclase"/>
    <property type="match status" value="1"/>
</dbReference>
<evidence type="ECO:0000313" key="4">
    <source>
        <dbReference type="EMBL" id="BBO92906.1"/>
    </source>
</evidence>
<dbReference type="PANTHER" id="PTHR45138:SF9">
    <property type="entry name" value="DIGUANYLATE CYCLASE DGCM-RELATED"/>
    <property type="match status" value="1"/>
</dbReference>
<dbReference type="FunFam" id="3.30.70.270:FF:000001">
    <property type="entry name" value="Diguanylate cyclase domain protein"/>
    <property type="match status" value="1"/>
</dbReference>
<dbReference type="InterPro" id="IPR029787">
    <property type="entry name" value="Nucleotide_cyclase"/>
</dbReference>
<dbReference type="AlphaFoldDB" id="A0A5K8AK81"/>
<dbReference type="EC" id="2.7.7.65" evidence="1"/>
<evidence type="ECO:0000313" key="5">
    <source>
        <dbReference type="Proteomes" id="UP000422108"/>
    </source>
</evidence>
<dbReference type="EMBL" id="AP021879">
    <property type="protein sequence ID" value="BBO92906.1"/>
    <property type="molecule type" value="Genomic_DNA"/>
</dbReference>
<evidence type="ECO:0000256" key="1">
    <source>
        <dbReference type="ARBA" id="ARBA00012528"/>
    </source>
</evidence>
<name>A0A5K8AK81_9BACT</name>
<protein>
    <recommendedName>
        <fullName evidence="1">diguanylate cyclase</fullName>
        <ecNumber evidence="1">2.7.7.65</ecNumber>
    </recommendedName>
</protein>
<dbReference type="Pfam" id="PF00990">
    <property type="entry name" value="GGDEF"/>
    <property type="match status" value="1"/>
</dbReference>
<organism evidence="4 5">
    <name type="scientific">Desulfosarcina ovata subsp. ovata</name>
    <dbReference type="NCBI Taxonomy" id="2752305"/>
    <lineage>
        <taxon>Bacteria</taxon>
        <taxon>Pseudomonadati</taxon>
        <taxon>Thermodesulfobacteriota</taxon>
        <taxon>Desulfobacteria</taxon>
        <taxon>Desulfobacterales</taxon>
        <taxon>Desulfosarcinaceae</taxon>
        <taxon>Desulfosarcina</taxon>
    </lineage>
</organism>
<dbReference type="GO" id="GO:0005886">
    <property type="term" value="C:plasma membrane"/>
    <property type="evidence" value="ECO:0007669"/>
    <property type="project" value="TreeGrafter"/>
</dbReference>
<dbReference type="GO" id="GO:1902201">
    <property type="term" value="P:negative regulation of bacterial-type flagellum-dependent cell motility"/>
    <property type="evidence" value="ECO:0007669"/>
    <property type="project" value="TreeGrafter"/>
</dbReference>
<feature type="domain" description="GGDEF" evidence="3">
    <location>
        <begin position="212"/>
        <end position="341"/>
    </location>
</feature>
<dbReference type="InterPro" id="IPR012347">
    <property type="entry name" value="Ferritin-like"/>
</dbReference>
<reference evidence="4 5" key="1">
    <citation type="submission" date="2019-11" db="EMBL/GenBank/DDBJ databases">
        <title>Comparative genomics of hydrocarbon-degrading Desulfosarcina strains.</title>
        <authorList>
            <person name="Watanabe M."/>
            <person name="Kojima H."/>
            <person name="Fukui M."/>
        </authorList>
    </citation>
    <scope>NUCLEOTIDE SEQUENCE [LARGE SCALE GENOMIC DNA]</scope>
    <source>
        <strain evidence="5">oXyS1</strain>
    </source>
</reference>
<gene>
    <name evidence="4" type="ORF">DSCOOX_60860</name>
</gene>
<dbReference type="InterPro" id="IPR043128">
    <property type="entry name" value="Rev_trsase/Diguanyl_cyclase"/>
</dbReference>
<keyword evidence="5" id="KW-1185">Reference proteome</keyword>